<keyword evidence="3" id="KW-1185">Reference proteome</keyword>
<dbReference type="InterPro" id="IPR045584">
    <property type="entry name" value="Pilin-like"/>
</dbReference>
<evidence type="ECO:0000313" key="2">
    <source>
        <dbReference type="EMBL" id="BCG47853.1"/>
    </source>
</evidence>
<dbReference type="SUPFAM" id="SSF54523">
    <property type="entry name" value="Pili subunits"/>
    <property type="match status" value="1"/>
</dbReference>
<sequence length="165" mass="18720">MRSRGFSLIELLMIIGILSILYAIGTLSFNAYQKRYRAEAQTRFLFSEIQKARVDAICQRRGTRVKVYRDRFELYSTHLDDTSGVQPMQSYPLRFPVVWVPKNKYPYVIEFEPWGVLNADESSEGTICLEDCSGTGGVDSIKISSTRISIKKGDGDDCKSDITVN</sequence>
<dbReference type="RefSeq" id="WP_185242688.1">
    <property type="nucleotide sequence ID" value="NZ_AP023213.1"/>
</dbReference>
<reference evidence="2 3" key="1">
    <citation type="submission" date="2020-06" db="EMBL/GenBank/DDBJ databases">
        <title>Interaction of electrochemicaly active bacteria, Geobacter bremensis R4 on different carbon anode.</title>
        <authorList>
            <person name="Meng L."/>
            <person name="Yoshida N."/>
        </authorList>
    </citation>
    <scope>NUCLEOTIDE SEQUENCE [LARGE SCALE GENOMIC DNA]</scope>
    <source>
        <strain evidence="2 3">R4</strain>
    </source>
</reference>
<keyword evidence="1" id="KW-0472">Membrane</keyword>
<name>A0A6S6M266_9BACT</name>
<dbReference type="AlphaFoldDB" id="A0A6S6M266"/>
<protein>
    <submittedName>
        <fullName evidence="2">Type IV pilus biogenesis protein PilE</fullName>
    </submittedName>
</protein>
<evidence type="ECO:0000256" key="1">
    <source>
        <dbReference type="SAM" id="Phobius"/>
    </source>
</evidence>
<feature type="transmembrane region" description="Helical" evidence="1">
    <location>
        <begin position="6"/>
        <end position="29"/>
    </location>
</feature>
<keyword evidence="1" id="KW-1133">Transmembrane helix</keyword>
<accession>A0A6S6M266</accession>
<dbReference type="KEGG" id="gbn:GEOBRER4_26030"/>
<dbReference type="EMBL" id="AP023213">
    <property type="protein sequence ID" value="BCG47853.1"/>
    <property type="molecule type" value="Genomic_DNA"/>
</dbReference>
<dbReference type="Proteomes" id="UP000515472">
    <property type="component" value="Chromosome"/>
</dbReference>
<dbReference type="InterPro" id="IPR012902">
    <property type="entry name" value="N_methyl_site"/>
</dbReference>
<organism evidence="2 3">
    <name type="scientific">Citrifermentans bremense</name>
    <dbReference type="NCBI Taxonomy" id="60035"/>
    <lineage>
        <taxon>Bacteria</taxon>
        <taxon>Pseudomonadati</taxon>
        <taxon>Thermodesulfobacteriota</taxon>
        <taxon>Desulfuromonadia</taxon>
        <taxon>Geobacterales</taxon>
        <taxon>Geobacteraceae</taxon>
        <taxon>Citrifermentans</taxon>
    </lineage>
</organism>
<keyword evidence="1" id="KW-0812">Transmembrane</keyword>
<proteinExistence type="predicted"/>
<evidence type="ECO:0000313" key="3">
    <source>
        <dbReference type="Proteomes" id="UP000515472"/>
    </source>
</evidence>
<dbReference type="Gene3D" id="3.30.700.10">
    <property type="entry name" value="Glycoprotein, Type 4 Pilin"/>
    <property type="match status" value="1"/>
</dbReference>
<gene>
    <name evidence="2" type="ORF">GEOBRER4_n2702</name>
</gene>
<dbReference type="Pfam" id="PF07963">
    <property type="entry name" value="N_methyl"/>
    <property type="match status" value="1"/>
</dbReference>